<dbReference type="InterPro" id="IPR043132">
    <property type="entry name" value="BCAT-like_C"/>
</dbReference>
<evidence type="ECO:0000256" key="2">
    <source>
        <dbReference type="ARBA" id="ARBA00004824"/>
    </source>
</evidence>
<dbReference type="Pfam" id="PF01063">
    <property type="entry name" value="Aminotran_4"/>
    <property type="match status" value="1"/>
</dbReference>
<comment type="pathway">
    <text evidence="3">Amino-acid biosynthesis; L-valine biosynthesis; L-valine from pyruvate: step 4/4.</text>
</comment>
<evidence type="ECO:0000256" key="3">
    <source>
        <dbReference type="ARBA" id="ARBA00004931"/>
    </source>
</evidence>
<dbReference type="EMBL" id="JNFF01000097">
    <property type="protein sequence ID" value="KEQ28872.1"/>
    <property type="molecule type" value="Genomic_DNA"/>
</dbReference>
<comment type="caution">
    <text evidence="11">The sequence shown here is derived from an EMBL/GenBank/DDBJ whole genome shotgun (WGS) entry which is preliminary data.</text>
</comment>
<evidence type="ECO:0000256" key="5">
    <source>
        <dbReference type="ARBA" id="ARBA00009320"/>
    </source>
</evidence>
<keyword evidence="12" id="KW-1185">Reference proteome</keyword>
<dbReference type="Gene3D" id="3.20.10.10">
    <property type="entry name" value="D-amino Acid Aminotransferase, subunit A, domain 2"/>
    <property type="match status" value="1"/>
</dbReference>
<evidence type="ECO:0000256" key="1">
    <source>
        <dbReference type="ARBA" id="ARBA00001933"/>
    </source>
</evidence>
<organism evidence="11 12">
    <name type="scientific">Pedobacter antarcticus 4BY</name>
    <dbReference type="NCBI Taxonomy" id="1358423"/>
    <lineage>
        <taxon>Bacteria</taxon>
        <taxon>Pseudomonadati</taxon>
        <taxon>Bacteroidota</taxon>
        <taxon>Sphingobacteriia</taxon>
        <taxon>Sphingobacteriales</taxon>
        <taxon>Sphingobacteriaceae</taxon>
        <taxon>Pedobacter</taxon>
    </lineage>
</organism>
<evidence type="ECO:0000256" key="8">
    <source>
        <dbReference type="ARBA" id="ARBA00048212"/>
    </source>
</evidence>
<evidence type="ECO:0000256" key="6">
    <source>
        <dbReference type="ARBA" id="ARBA00013053"/>
    </source>
</evidence>
<evidence type="ECO:0000256" key="9">
    <source>
        <dbReference type="ARBA" id="ARBA00048798"/>
    </source>
</evidence>
<dbReference type="AlphaFoldDB" id="A0A081PDU9"/>
<dbReference type="SUPFAM" id="SSF56752">
    <property type="entry name" value="D-aminoacid aminotransferase-like PLP-dependent enzymes"/>
    <property type="match status" value="1"/>
</dbReference>
<name>A0A081PDU9_9SPHI</name>
<dbReference type="PANTHER" id="PTHR42743:SF11">
    <property type="entry name" value="AMINODEOXYCHORISMATE LYASE"/>
    <property type="match status" value="1"/>
</dbReference>
<evidence type="ECO:0000256" key="7">
    <source>
        <dbReference type="ARBA" id="ARBA00022898"/>
    </source>
</evidence>
<comment type="pathway">
    <text evidence="2">Amino-acid biosynthesis; L-isoleucine biosynthesis; L-isoleucine from 2-oxobutanoate: step 4/4.</text>
</comment>
<dbReference type="EC" id="2.6.1.42" evidence="6"/>
<keyword evidence="7" id="KW-0663">Pyridoxal phosphate</keyword>
<gene>
    <name evidence="11" type="ORF">N180_20525</name>
</gene>
<comment type="catalytic activity">
    <reaction evidence="9">
        <text>L-isoleucine + 2-oxoglutarate = (S)-3-methyl-2-oxopentanoate + L-glutamate</text>
        <dbReference type="Rhea" id="RHEA:24801"/>
        <dbReference type="ChEBI" id="CHEBI:16810"/>
        <dbReference type="ChEBI" id="CHEBI:29985"/>
        <dbReference type="ChEBI" id="CHEBI:35146"/>
        <dbReference type="ChEBI" id="CHEBI:58045"/>
        <dbReference type="EC" id="2.6.1.42"/>
    </reaction>
</comment>
<accession>A0A081PDU9</accession>
<dbReference type="Proteomes" id="UP000028007">
    <property type="component" value="Unassembled WGS sequence"/>
</dbReference>
<dbReference type="InterPro" id="IPR050571">
    <property type="entry name" value="Class-IV_PLP-Dep_Aminotrnsfr"/>
</dbReference>
<protein>
    <recommendedName>
        <fullName evidence="6">branched-chain-amino-acid transaminase</fullName>
        <ecNumber evidence="6">2.6.1.42</ecNumber>
    </recommendedName>
</protein>
<dbReference type="Gene3D" id="3.30.470.10">
    <property type="match status" value="1"/>
</dbReference>
<dbReference type="FunFam" id="3.20.10.10:FF:000002">
    <property type="entry name" value="D-alanine aminotransferase"/>
    <property type="match status" value="1"/>
</dbReference>
<dbReference type="InterPro" id="IPR036038">
    <property type="entry name" value="Aminotransferase-like"/>
</dbReference>
<comment type="cofactor">
    <cofactor evidence="1">
        <name>pyridoxal 5'-phosphate</name>
        <dbReference type="ChEBI" id="CHEBI:597326"/>
    </cofactor>
</comment>
<dbReference type="PANTHER" id="PTHR42743">
    <property type="entry name" value="AMINO-ACID AMINOTRANSFERASE"/>
    <property type="match status" value="1"/>
</dbReference>
<comment type="pathway">
    <text evidence="4">Amino-acid biosynthesis; L-leucine biosynthesis; L-leucine from 3-methyl-2-oxobutanoate: step 4/4.</text>
</comment>
<dbReference type="InterPro" id="IPR001544">
    <property type="entry name" value="Aminotrans_IV"/>
</dbReference>
<comment type="catalytic activity">
    <reaction evidence="8">
        <text>L-valine + 2-oxoglutarate = 3-methyl-2-oxobutanoate + L-glutamate</text>
        <dbReference type="Rhea" id="RHEA:24813"/>
        <dbReference type="ChEBI" id="CHEBI:11851"/>
        <dbReference type="ChEBI" id="CHEBI:16810"/>
        <dbReference type="ChEBI" id="CHEBI:29985"/>
        <dbReference type="ChEBI" id="CHEBI:57762"/>
        <dbReference type="EC" id="2.6.1.42"/>
    </reaction>
</comment>
<dbReference type="GO" id="GO:0004084">
    <property type="term" value="F:branched-chain-amino-acid transaminase activity"/>
    <property type="evidence" value="ECO:0007669"/>
    <property type="project" value="UniProtKB-EC"/>
</dbReference>
<evidence type="ECO:0000256" key="10">
    <source>
        <dbReference type="ARBA" id="ARBA00049229"/>
    </source>
</evidence>
<dbReference type="GO" id="GO:0046394">
    <property type="term" value="P:carboxylic acid biosynthetic process"/>
    <property type="evidence" value="ECO:0007669"/>
    <property type="project" value="UniProtKB-ARBA"/>
</dbReference>
<evidence type="ECO:0000256" key="4">
    <source>
        <dbReference type="ARBA" id="ARBA00005072"/>
    </source>
</evidence>
<dbReference type="GO" id="GO:0008652">
    <property type="term" value="P:amino acid biosynthetic process"/>
    <property type="evidence" value="ECO:0007669"/>
    <property type="project" value="UniProtKB-ARBA"/>
</dbReference>
<evidence type="ECO:0000313" key="11">
    <source>
        <dbReference type="EMBL" id="KEQ28872.1"/>
    </source>
</evidence>
<evidence type="ECO:0000313" key="12">
    <source>
        <dbReference type="Proteomes" id="UP000028007"/>
    </source>
</evidence>
<proteinExistence type="inferred from homology"/>
<sequence length="285" mass="31826">MHKKDIMSNKQVFINDRFVPLTAASLQISDLSIQRGYGIFDFFKTVNGKAIFLEDHLDRFFSSAAQMHLDIDLDRKAILKILEELTANNQIPDSGIRLTLTGGYSSDGYLLNTPPNLVISQTELQAPLVLQDQGIKLMTFDYQRQLSGIKTLDYAMAIWLQPTIRQAGAHDVLYHNQGWVRECPRANFFIVNHDQEIITAATQILPGVIRKNILSLAAQGFRVVERDFNLEELANASEAFITSTTKHILPVLEIDGKAVGTGRPGEVTTNLFDQITAIVKKQAGL</sequence>
<dbReference type="eggNOG" id="COG0115">
    <property type="taxonomic scope" value="Bacteria"/>
</dbReference>
<reference evidence="11 12" key="1">
    <citation type="journal article" date="1992" name="Int. J. Syst. Bacteriol.">
        <title>Sphingobacterium antarcticus sp. nov. a Psychrotrophic Bacterium from the Soils of Schirmacher Oasis, Antarctica.</title>
        <authorList>
            <person name="Shivaji S."/>
            <person name="Ray M.K."/>
            <person name="Rao N.S."/>
            <person name="Saiserr L."/>
            <person name="Jagannadham M.V."/>
            <person name="Kumar G.S."/>
            <person name="Reddy G."/>
            <person name="Bhargava P.M."/>
        </authorList>
    </citation>
    <scope>NUCLEOTIDE SEQUENCE [LARGE SCALE GENOMIC DNA]</scope>
    <source>
        <strain evidence="11 12">4BY</strain>
    </source>
</reference>
<comment type="similarity">
    <text evidence="5">Belongs to the class-IV pyridoxal-phosphate-dependent aminotransferase family.</text>
</comment>
<dbReference type="CDD" id="cd00449">
    <property type="entry name" value="PLPDE_IV"/>
    <property type="match status" value="1"/>
</dbReference>
<dbReference type="InterPro" id="IPR043131">
    <property type="entry name" value="BCAT-like_N"/>
</dbReference>
<comment type="catalytic activity">
    <reaction evidence="10">
        <text>L-leucine + 2-oxoglutarate = 4-methyl-2-oxopentanoate + L-glutamate</text>
        <dbReference type="Rhea" id="RHEA:18321"/>
        <dbReference type="ChEBI" id="CHEBI:16810"/>
        <dbReference type="ChEBI" id="CHEBI:17865"/>
        <dbReference type="ChEBI" id="CHEBI:29985"/>
        <dbReference type="ChEBI" id="CHEBI:57427"/>
        <dbReference type="EC" id="2.6.1.42"/>
    </reaction>
</comment>